<feature type="domain" description="Ras-GEF" evidence="9">
    <location>
        <begin position="928"/>
        <end position="1165"/>
    </location>
</feature>
<accession>A0A061ARF4</accession>
<feature type="domain" description="N-terminal Ras-GEF" evidence="10">
    <location>
        <begin position="762"/>
        <end position="893"/>
    </location>
</feature>
<keyword evidence="3 5" id="KW-0344">Guanine-nucleotide releasing factor</keyword>
<dbReference type="Gene3D" id="1.10.840.10">
    <property type="entry name" value="Ras guanine-nucleotide exchange factors catalytic domain"/>
    <property type="match status" value="1"/>
</dbReference>
<dbReference type="PANTHER" id="PTHR23113">
    <property type="entry name" value="GUANINE NUCLEOTIDE EXCHANGE FACTOR"/>
    <property type="match status" value="1"/>
</dbReference>
<dbReference type="PROSITE" id="PS50212">
    <property type="entry name" value="RASGEF_NTER"/>
    <property type="match status" value="1"/>
</dbReference>
<dbReference type="OrthoDB" id="546434at2759"/>
<dbReference type="SUPFAM" id="SSF50044">
    <property type="entry name" value="SH3-domain"/>
    <property type="match status" value="1"/>
</dbReference>
<evidence type="ECO:0000256" key="1">
    <source>
        <dbReference type="ARBA" id="ARBA00022443"/>
    </source>
</evidence>
<dbReference type="InterPro" id="IPR000651">
    <property type="entry name" value="Ras-like_Gua-exchang_fac_N"/>
</dbReference>
<reference evidence="11" key="1">
    <citation type="journal article" date="2014" name="Genome Announc.">
        <title>Genome sequence of the yeast Cyberlindnera fabianii (Hansenula fabianii).</title>
        <authorList>
            <person name="Freel K.C."/>
            <person name="Sarilar V."/>
            <person name="Neuveglise C."/>
            <person name="Devillers H."/>
            <person name="Friedrich A."/>
            <person name="Schacherer J."/>
        </authorList>
    </citation>
    <scope>NUCLEOTIDE SEQUENCE</scope>
    <source>
        <strain evidence="11">YJS4271</strain>
    </source>
</reference>
<dbReference type="SMART" id="SM00326">
    <property type="entry name" value="SH3"/>
    <property type="match status" value="1"/>
</dbReference>
<gene>
    <name evidence="11" type="ORF">CYFA0S_04e06326g</name>
</gene>
<sequence>MEDRSPRAIDEVIAMAEYKSARPNMLELHPGETVYVLQKKDNGWWDGCIIRANDDGTTGQYRGWFPSNHTKSRQQIALEEHKHPKSMSSLLRQNLGEDPRRKDSGVSFNSHDSSQSYGSVSKAPPQQNIQWATAQEAEAMFSASGSSKVPVWVPQAWTDGTIIYYNAELNIHCRELPFFQAPDVDESSTISVPRSQTLANIMMENDSVSPLNTAARPSTATAFTTFTNTDSSTSHYVPRQSVSRSSVNSGGTSTVHPWNSSLYCVPDLFYYDPTDITTWPALRDAFCYFLTLTLDALTKKNGPLFYTYFNIASRLGVLVNLAARLAQHDLQKTGYHNRVQRRLKKISGGIAQVGLNGNLYLTDDSSFNDSTGDRTLSTSTQETLKLDSDEPAHAIEELNSQTNYLQRVTSEIESLKRNAITCVKVFVQISSNQGNEQALLPQVYPRFLTGFFSGANWRNPFVPEPQDPFSGKEVVKSLHHRRVESTLLTKETLGRLELKRDKLTQTLNNVLTALRGKENSQQRNVDVLSEVHKSLALSAKFIDVLEGLDFSIFLKANILGDDANEDLEDLFDPSKLVYPILTEFFEAKQNLRDVFVSIIMDAQSLTLADPTVFRSIREDAMDGGKPITVEPEKSAKQLEIELQKLDIEGDDGISVDVDRNLEATIMQAYDCLDVCLALVAQLISEREAYLNYATRVMNADGYFDLITPNAVPQSREDSTMTTNDEYALPASSHGRYNRYGQSEDADTPWYLSAEEYELIFTANDAVKGGTREALVQRLTHHDLLDAHFNVTFLTTFRSIFNTTALVNALIKRFKIEPPENLSYEEYSDWVAKKAYPVKLRTVNIMKSLLQKHWNPAYNEPGLYRLLGDFIDELLVQSFPGSEQLKREFTRKVTMDVIEDDELSKEVHDEDENLPISSKTRKMRLLDIDPQQLANQLTVKESRLYNNITQSECLAKAWGTKYGPLGGYPHLQRFIANSNDLTNWVSSQILLPSDPKKRVLVIKYFVTVAEKCRLLNNFSSMTAILSALYASPIHRLKKTWKYVPEPTMTSMNSMNSLMNSTRNFAEYREHLRFIADRPCVPFLGVFLSDLTFIQNGNSDVLHGDTKLVNFAKRTKTLDVLRELSRYKNLKYNIKKNNDVQDFVRFQFKNLQSIEEQYSRSLAIEPRIKVAQQIQQKGAKKKSKQTFGLPSFAMAPAV</sequence>
<dbReference type="Gene3D" id="1.20.870.10">
    <property type="entry name" value="Son of sevenless (SoS) protein Chain: S domain 1"/>
    <property type="match status" value="1"/>
</dbReference>
<dbReference type="SUPFAM" id="SSF48366">
    <property type="entry name" value="Ras GEF"/>
    <property type="match status" value="1"/>
</dbReference>
<evidence type="ECO:0000259" key="8">
    <source>
        <dbReference type="PROSITE" id="PS50002"/>
    </source>
</evidence>
<organism evidence="11">
    <name type="scientific">Cyberlindnera fabianii</name>
    <name type="common">Yeast</name>
    <name type="synonym">Hansenula fabianii</name>
    <dbReference type="NCBI Taxonomy" id="36022"/>
    <lineage>
        <taxon>Eukaryota</taxon>
        <taxon>Fungi</taxon>
        <taxon>Dikarya</taxon>
        <taxon>Ascomycota</taxon>
        <taxon>Saccharomycotina</taxon>
        <taxon>Saccharomycetes</taxon>
        <taxon>Phaffomycetales</taxon>
        <taxon>Phaffomycetaceae</taxon>
        <taxon>Cyberlindnera</taxon>
    </lineage>
</organism>
<dbReference type="Pfam" id="PF00018">
    <property type="entry name" value="SH3_1"/>
    <property type="match status" value="1"/>
</dbReference>
<dbReference type="InterPro" id="IPR019804">
    <property type="entry name" value="Ras_G-nucl-exch_fac_CS"/>
</dbReference>
<feature type="region of interest" description="Disordered" evidence="7">
    <location>
        <begin position="96"/>
        <end position="124"/>
    </location>
</feature>
<dbReference type="CDD" id="cd00155">
    <property type="entry name" value="RasGEF"/>
    <property type="match status" value="1"/>
</dbReference>
<dbReference type="CDD" id="cd06224">
    <property type="entry name" value="REM"/>
    <property type="match status" value="1"/>
</dbReference>
<dbReference type="InterPro" id="IPR008937">
    <property type="entry name" value="Ras-like_GEF"/>
</dbReference>
<evidence type="ECO:0000256" key="5">
    <source>
        <dbReference type="PROSITE-ProRule" id="PRU00168"/>
    </source>
</evidence>
<dbReference type="GO" id="GO:0051301">
    <property type="term" value="P:cell division"/>
    <property type="evidence" value="ECO:0007669"/>
    <property type="project" value="UniProtKB-KW"/>
</dbReference>
<evidence type="ECO:0000256" key="2">
    <source>
        <dbReference type="ARBA" id="ARBA00022618"/>
    </source>
</evidence>
<keyword evidence="1 6" id="KW-0728">SH3 domain</keyword>
<evidence type="ECO:0000256" key="7">
    <source>
        <dbReference type="SAM" id="MobiDB-lite"/>
    </source>
</evidence>
<keyword evidence="2" id="KW-0132">Cell division</keyword>
<protein>
    <submittedName>
        <fullName evidence="11">CYFA0S04e06326g1_1</fullName>
    </submittedName>
</protein>
<dbReference type="GO" id="GO:0007265">
    <property type="term" value="P:Ras protein signal transduction"/>
    <property type="evidence" value="ECO:0007669"/>
    <property type="project" value="TreeGrafter"/>
</dbReference>
<evidence type="ECO:0000256" key="4">
    <source>
        <dbReference type="ARBA" id="ARBA00023306"/>
    </source>
</evidence>
<dbReference type="EMBL" id="LK052889">
    <property type="protein sequence ID" value="CDR40226.1"/>
    <property type="molecule type" value="Genomic_DNA"/>
</dbReference>
<dbReference type="PhylomeDB" id="A0A061ARF4"/>
<keyword evidence="4" id="KW-0131">Cell cycle</keyword>
<dbReference type="VEuPathDB" id="FungiDB:BON22_2534"/>
<dbReference type="InterPro" id="IPR036028">
    <property type="entry name" value="SH3-like_dom_sf"/>
</dbReference>
<evidence type="ECO:0000313" key="11">
    <source>
        <dbReference type="EMBL" id="CDR40226.1"/>
    </source>
</evidence>
<feature type="compositionally biased region" description="Polar residues" evidence="7">
    <location>
        <begin position="106"/>
        <end position="124"/>
    </location>
</feature>
<name>A0A061ARF4_CYBFA</name>
<dbReference type="GO" id="GO:0005085">
    <property type="term" value="F:guanyl-nucleotide exchange factor activity"/>
    <property type="evidence" value="ECO:0007669"/>
    <property type="project" value="UniProtKB-KW"/>
</dbReference>
<feature type="domain" description="SH3" evidence="8">
    <location>
        <begin position="7"/>
        <end position="75"/>
    </location>
</feature>
<dbReference type="SMART" id="SM00229">
    <property type="entry name" value="RasGEFN"/>
    <property type="match status" value="1"/>
</dbReference>
<evidence type="ECO:0000259" key="9">
    <source>
        <dbReference type="PROSITE" id="PS50009"/>
    </source>
</evidence>
<dbReference type="InterPro" id="IPR001895">
    <property type="entry name" value="RASGEF_cat_dom"/>
</dbReference>
<proteinExistence type="predicted"/>
<dbReference type="PROSITE" id="PS50002">
    <property type="entry name" value="SH3"/>
    <property type="match status" value="1"/>
</dbReference>
<dbReference type="PROSITE" id="PS50009">
    <property type="entry name" value="RASGEF_CAT"/>
    <property type="match status" value="1"/>
</dbReference>
<evidence type="ECO:0000259" key="10">
    <source>
        <dbReference type="PROSITE" id="PS50212"/>
    </source>
</evidence>
<dbReference type="Gene3D" id="2.30.30.40">
    <property type="entry name" value="SH3 Domains"/>
    <property type="match status" value="1"/>
</dbReference>
<dbReference type="SMART" id="SM00147">
    <property type="entry name" value="RasGEF"/>
    <property type="match status" value="1"/>
</dbReference>
<dbReference type="AlphaFoldDB" id="A0A061ARF4"/>
<evidence type="ECO:0000256" key="6">
    <source>
        <dbReference type="PROSITE-ProRule" id="PRU00192"/>
    </source>
</evidence>
<evidence type="ECO:0000256" key="3">
    <source>
        <dbReference type="ARBA" id="ARBA00022658"/>
    </source>
</evidence>
<dbReference type="InterPro" id="IPR001452">
    <property type="entry name" value="SH3_domain"/>
</dbReference>
<dbReference type="GO" id="GO:0005886">
    <property type="term" value="C:plasma membrane"/>
    <property type="evidence" value="ECO:0007669"/>
    <property type="project" value="TreeGrafter"/>
</dbReference>
<dbReference type="Pfam" id="PF00617">
    <property type="entry name" value="RasGEF"/>
    <property type="match status" value="1"/>
</dbReference>
<dbReference type="InterPro" id="IPR023578">
    <property type="entry name" value="Ras_GEF_dom_sf"/>
</dbReference>
<dbReference type="Pfam" id="PF00618">
    <property type="entry name" value="RasGEF_N"/>
    <property type="match status" value="1"/>
</dbReference>
<dbReference type="InterPro" id="IPR036964">
    <property type="entry name" value="RASGEF_cat_dom_sf"/>
</dbReference>
<dbReference type="PROSITE" id="PS00720">
    <property type="entry name" value="RASGEF"/>
    <property type="match status" value="1"/>
</dbReference>
<dbReference type="PANTHER" id="PTHR23113:SF368">
    <property type="entry name" value="CELL DIVISION CONTROL PROTEIN 25"/>
    <property type="match status" value="1"/>
</dbReference>